<evidence type="ECO:0000256" key="9">
    <source>
        <dbReference type="PROSITE-ProRule" id="PRU10040"/>
    </source>
</evidence>
<proteinExistence type="inferred from homology"/>
<evidence type="ECO:0000313" key="13">
    <source>
        <dbReference type="Proteomes" id="UP000655225"/>
    </source>
</evidence>
<evidence type="ECO:0000256" key="8">
    <source>
        <dbReference type="ARBA" id="ARBA00057335"/>
    </source>
</evidence>
<comment type="pathway">
    <text evidence="1 10">Glycan metabolism; pectin degradation; 2-dehydro-3-deoxy-D-gluconate from pectin: step 1/5.</text>
</comment>
<dbReference type="GO" id="GO:0045490">
    <property type="term" value="P:pectin catabolic process"/>
    <property type="evidence" value="ECO:0007669"/>
    <property type="project" value="UniProtKB-UniRule"/>
</dbReference>
<protein>
    <recommendedName>
        <fullName evidence="3 10">Pectinesterase</fullName>
        <ecNumber evidence="3 10">3.1.1.11</ecNumber>
    </recommendedName>
</protein>
<comment type="function">
    <text evidence="8">Acts in the modification of cell walls via demethylesterification of cell wall pectin.</text>
</comment>
<evidence type="ECO:0000256" key="6">
    <source>
        <dbReference type="ARBA" id="ARBA00023180"/>
    </source>
</evidence>
<dbReference type="Pfam" id="PF01095">
    <property type="entry name" value="Pectinesterase"/>
    <property type="match status" value="1"/>
</dbReference>
<dbReference type="GO" id="GO:0042545">
    <property type="term" value="P:cell wall modification"/>
    <property type="evidence" value="ECO:0007669"/>
    <property type="project" value="UniProtKB-UniRule"/>
</dbReference>
<dbReference type="PANTHER" id="PTHR31321">
    <property type="entry name" value="ACYL-COA THIOESTER HYDROLASE YBHC-RELATED"/>
    <property type="match status" value="1"/>
</dbReference>
<feature type="signal peptide" evidence="10">
    <location>
        <begin position="1"/>
        <end position="25"/>
    </location>
</feature>
<dbReference type="PANTHER" id="PTHR31321:SF81">
    <property type="entry name" value="PECTINESTERASE"/>
    <property type="match status" value="1"/>
</dbReference>
<feature type="domain" description="Pectinesterase catalytic" evidence="11">
    <location>
        <begin position="140"/>
        <end position="393"/>
    </location>
</feature>
<dbReference type="AlphaFoldDB" id="A0A835D8F6"/>
<evidence type="ECO:0000256" key="10">
    <source>
        <dbReference type="RuleBase" id="RU000589"/>
    </source>
</evidence>
<dbReference type="UniPathway" id="UPA00545">
    <property type="reaction ID" value="UER00823"/>
</dbReference>
<evidence type="ECO:0000256" key="3">
    <source>
        <dbReference type="ARBA" id="ARBA00013229"/>
    </source>
</evidence>
<evidence type="ECO:0000259" key="11">
    <source>
        <dbReference type="Pfam" id="PF01095"/>
    </source>
</evidence>
<keyword evidence="13" id="KW-1185">Reference proteome</keyword>
<dbReference type="OrthoDB" id="2019149at2759"/>
<name>A0A835D8F6_TETSI</name>
<dbReference type="OMA" id="WARMLTD"/>
<reference evidence="12 13" key="1">
    <citation type="submission" date="2020-04" db="EMBL/GenBank/DDBJ databases">
        <title>Plant Genome Project.</title>
        <authorList>
            <person name="Zhang R.-G."/>
        </authorList>
    </citation>
    <scope>NUCLEOTIDE SEQUENCE [LARGE SCALE GENOMIC DNA]</scope>
    <source>
        <strain evidence="12">YNK0</strain>
        <tissue evidence="12">Leaf</tissue>
    </source>
</reference>
<keyword evidence="6" id="KW-0325">Glycoprotein</keyword>
<keyword evidence="4 10" id="KW-0378">Hydrolase</keyword>
<dbReference type="Proteomes" id="UP000655225">
    <property type="component" value="Unassembled WGS sequence"/>
</dbReference>
<organism evidence="12 13">
    <name type="scientific">Tetracentron sinense</name>
    <name type="common">Spur-leaf</name>
    <dbReference type="NCBI Taxonomy" id="13715"/>
    <lineage>
        <taxon>Eukaryota</taxon>
        <taxon>Viridiplantae</taxon>
        <taxon>Streptophyta</taxon>
        <taxon>Embryophyta</taxon>
        <taxon>Tracheophyta</taxon>
        <taxon>Spermatophyta</taxon>
        <taxon>Magnoliopsida</taxon>
        <taxon>Trochodendrales</taxon>
        <taxon>Trochodendraceae</taxon>
        <taxon>Tetracentron</taxon>
    </lineage>
</organism>
<dbReference type="EC" id="3.1.1.11" evidence="3 10"/>
<dbReference type="Gene3D" id="2.160.20.10">
    <property type="entry name" value="Single-stranded right-handed beta-helix, Pectin lyase-like"/>
    <property type="match status" value="1"/>
</dbReference>
<dbReference type="InterPro" id="IPR011050">
    <property type="entry name" value="Pectin_lyase_fold/virulence"/>
</dbReference>
<dbReference type="InterPro" id="IPR033131">
    <property type="entry name" value="Pectinesterase_Asp_AS"/>
</dbReference>
<dbReference type="InterPro" id="IPR000070">
    <property type="entry name" value="Pectinesterase_cat"/>
</dbReference>
<accession>A0A835D8F6</accession>
<evidence type="ECO:0000313" key="12">
    <source>
        <dbReference type="EMBL" id="KAF8394713.1"/>
    </source>
</evidence>
<dbReference type="SUPFAM" id="SSF51126">
    <property type="entry name" value="Pectin lyase-like"/>
    <property type="match status" value="1"/>
</dbReference>
<evidence type="ECO:0000256" key="7">
    <source>
        <dbReference type="ARBA" id="ARBA00047928"/>
    </source>
</evidence>
<dbReference type="PROSITE" id="PS00503">
    <property type="entry name" value="PECTINESTERASE_2"/>
    <property type="match status" value="1"/>
</dbReference>
<evidence type="ECO:0000256" key="5">
    <source>
        <dbReference type="ARBA" id="ARBA00023085"/>
    </source>
</evidence>
<comment type="caution">
    <text evidence="12">The sequence shown here is derived from an EMBL/GenBank/DDBJ whole genome shotgun (WGS) entry which is preliminary data.</text>
</comment>
<gene>
    <name evidence="12" type="ORF">HHK36_020930</name>
</gene>
<dbReference type="GO" id="GO:0030599">
    <property type="term" value="F:pectinesterase activity"/>
    <property type="evidence" value="ECO:0007669"/>
    <property type="project" value="UniProtKB-UniRule"/>
</dbReference>
<feature type="chain" id="PRO_5033099830" description="Pectinesterase" evidence="10">
    <location>
        <begin position="26"/>
        <end position="399"/>
    </location>
</feature>
<evidence type="ECO:0000256" key="1">
    <source>
        <dbReference type="ARBA" id="ARBA00005184"/>
    </source>
</evidence>
<dbReference type="InterPro" id="IPR012334">
    <property type="entry name" value="Pectin_lyas_fold"/>
</dbReference>
<evidence type="ECO:0000256" key="2">
    <source>
        <dbReference type="ARBA" id="ARBA00008891"/>
    </source>
</evidence>
<keyword evidence="10" id="KW-0732">Signal</keyword>
<sequence length="399" mass="44994">MATKKYINFLLFFLSLSGLTLQSLSWSPEREREYQKWVSWNVENYQKKTLLRAEAVTDLPAVGRKVLDPKLQKAEMNKVRMSVSHDGSGDYMSIKEALDSIPLYNTRRVVLEIKSGVYRYEGIRIPNYKDNISYTFQGSREKILIPRPLHFITFSGDSKDPPTITGNNTASVTGRDGKPLKTFESATVAVNSNYFVAINIRFENTAPHDIGSTGEQAVALRISGNKAAFYNCSFYGTQDTLYDHKGLHYFNNCFIQGSVDFIFGYGTSLYQNCYLNSIAKKKASLTAQKRSNSSLSSGFSFKDSVITGSGQVYLGRAWGDHSRVVFSYTFMDKVVLPQGWSDWGDQKRDSGVYYGEYKCSGPGANWTGRVPWARMLTDIEAKPFMGTYFVDGDTWLLHS</sequence>
<comment type="similarity">
    <text evidence="2">Belongs to the pectinesterase family.</text>
</comment>
<feature type="active site" evidence="9">
    <location>
        <position position="260"/>
    </location>
</feature>
<dbReference type="EMBL" id="JABCRI010000014">
    <property type="protein sequence ID" value="KAF8394713.1"/>
    <property type="molecule type" value="Genomic_DNA"/>
</dbReference>
<comment type="catalytic activity">
    <reaction evidence="7 10">
        <text>[(1-&gt;4)-alpha-D-galacturonosyl methyl ester](n) + n H2O = [(1-&gt;4)-alpha-D-galacturonosyl](n) + n methanol + n H(+)</text>
        <dbReference type="Rhea" id="RHEA:22380"/>
        <dbReference type="Rhea" id="RHEA-COMP:14570"/>
        <dbReference type="Rhea" id="RHEA-COMP:14573"/>
        <dbReference type="ChEBI" id="CHEBI:15377"/>
        <dbReference type="ChEBI" id="CHEBI:15378"/>
        <dbReference type="ChEBI" id="CHEBI:17790"/>
        <dbReference type="ChEBI" id="CHEBI:140522"/>
        <dbReference type="ChEBI" id="CHEBI:140523"/>
        <dbReference type="EC" id="3.1.1.11"/>
    </reaction>
</comment>
<keyword evidence="5 10" id="KW-0063">Aspartyl esterase</keyword>
<evidence type="ECO:0000256" key="4">
    <source>
        <dbReference type="ARBA" id="ARBA00022801"/>
    </source>
</evidence>
<dbReference type="FunFam" id="2.160.20.10:FF:000013">
    <property type="entry name" value="Pectinesterase"/>
    <property type="match status" value="1"/>
</dbReference>